<dbReference type="EC" id="3.1.3.18" evidence="1"/>
<dbReference type="InterPro" id="IPR023214">
    <property type="entry name" value="HAD_sf"/>
</dbReference>
<dbReference type="SUPFAM" id="SSF56784">
    <property type="entry name" value="HAD-like"/>
    <property type="match status" value="1"/>
</dbReference>
<dbReference type="OrthoDB" id="120822at2157"/>
<dbReference type="EMBL" id="CP013695">
    <property type="protein sequence ID" value="ALU32302.1"/>
    <property type="molecule type" value="Genomic_DNA"/>
</dbReference>
<evidence type="ECO:0000313" key="3">
    <source>
        <dbReference type="EMBL" id="ALU32302.1"/>
    </source>
</evidence>
<dbReference type="GeneID" id="14550550"/>
<dbReference type="Proteomes" id="UP000065473">
    <property type="component" value="Chromosome"/>
</dbReference>
<name>A0A0U2VWY0_9CREN</name>
<organism evidence="2 5">
    <name type="scientific">Sulfolobus acidocaldarius</name>
    <dbReference type="NCBI Taxonomy" id="2285"/>
    <lineage>
        <taxon>Archaea</taxon>
        <taxon>Thermoproteota</taxon>
        <taxon>Thermoprotei</taxon>
        <taxon>Sulfolobales</taxon>
        <taxon>Sulfolobaceae</taxon>
        <taxon>Sulfolobus</taxon>
    </lineage>
</organism>
<dbReference type="Proteomes" id="UP000060043">
    <property type="component" value="Chromosome"/>
</dbReference>
<reference evidence="4 5" key="1">
    <citation type="submission" date="2015-12" db="EMBL/GenBank/DDBJ databases">
        <title>A stable core within a dynamic pangenome in Sulfolobus acidocaldarius.</title>
        <authorList>
            <person name="Anderson R."/>
            <person name="Kouris A."/>
            <person name="Seward C."/>
            <person name="Campbell K."/>
            <person name="Whitaker R."/>
        </authorList>
    </citation>
    <scope>NUCLEOTIDE SEQUENCE [LARGE SCALE GENOMIC DNA]</scope>
    <source>
        <strain evidence="2 5">GG12-C01-09</strain>
        <strain evidence="3 4">NG05B_CO5_07</strain>
    </source>
</reference>
<dbReference type="EMBL" id="CP013694">
    <property type="protein sequence ID" value="ALU29572.1"/>
    <property type="molecule type" value="Genomic_DNA"/>
</dbReference>
<protein>
    <recommendedName>
        <fullName evidence="1">Phosphoglycolate phosphatase</fullName>
        <ecNumber evidence="1">3.1.3.18</ecNumber>
    </recommendedName>
</protein>
<dbReference type="GO" id="GO:0008967">
    <property type="term" value="F:phosphoglycolate phosphatase activity"/>
    <property type="evidence" value="ECO:0007669"/>
    <property type="project" value="UniProtKB-UniRule"/>
</dbReference>
<evidence type="ECO:0000256" key="1">
    <source>
        <dbReference type="NCBIfam" id="TIGR01487"/>
    </source>
</evidence>
<evidence type="ECO:0000313" key="2">
    <source>
        <dbReference type="EMBL" id="ALU29572.1"/>
    </source>
</evidence>
<dbReference type="PaxDb" id="1435377-SUSAZ_00080"/>
<dbReference type="InterPro" id="IPR036412">
    <property type="entry name" value="HAD-like_sf"/>
</dbReference>
<dbReference type="NCBIfam" id="TIGR01484">
    <property type="entry name" value="HAD-SF-IIB"/>
    <property type="match status" value="1"/>
</dbReference>
<dbReference type="SMR" id="A0A0U2VWY0"/>
<dbReference type="Gene3D" id="3.90.1070.10">
    <property type="match status" value="1"/>
</dbReference>
<dbReference type="InterPro" id="IPR006379">
    <property type="entry name" value="HAD-SF_hydro_IIB"/>
</dbReference>
<dbReference type="Pfam" id="PF08282">
    <property type="entry name" value="Hydrolase_3"/>
    <property type="match status" value="2"/>
</dbReference>
<dbReference type="Gene3D" id="3.40.50.1000">
    <property type="entry name" value="HAD superfamily/HAD-like"/>
    <property type="match status" value="1"/>
</dbReference>
<proteinExistence type="predicted"/>
<gene>
    <name evidence="2" type="ORF">ATY89_06170</name>
    <name evidence="3" type="ORF">ATZ20_09195</name>
</gene>
<dbReference type="GO" id="GO:0005829">
    <property type="term" value="C:cytosol"/>
    <property type="evidence" value="ECO:0007669"/>
    <property type="project" value="TreeGrafter"/>
</dbReference>
<dbReference type="AlphaFoldDB" id="A0A0U2VWY0"/>
<dbReference type="GO" id="GO:0000287">
    <property type="term" value="F:magnesium ion binding"/>
    <property type="evidence" value="ECO:0007669"/>
    <property type="project" value="TreeGrafter"/>
</dbReference>
<dbReference type="OMA" id="MWIVASD"/>
<dbReference type="STRING" id="1435377.SUSAZ_00080"/>
<evidence type="ECO:0000313" key="5">
    <source>
        <dbReference type="Proteomes" id="UP000065473"/>
    </source>
</evidence>
<dbReference type="PANTHER" id="PTHR10000:SF8">
    <property type="entry name" value="HAD SUPERFAMILY HYDROLASE-LIKE, TYPE 3"/>
    <property type="match status" value="1"/>
</dbReference>
<dbReference type="NCBIfam" id="TIGR01482">
    <property type="entry name" value="SPP-subfamily"/>
    <property type="match status" value="1"/>
</dbReference>
<sequence length="225" mass="25682">MNKDIIFVSDYDRTLSSEKNNFRIDKEVARIVNDFSKTYPFFVVTGREKKFIDILAPELKPTGWILENGALMYVNGELIYNIQPSWFDTRKNIIKILDNYNISYSLGNVIVYVDKAHEYKGVLNSIKDATVEWNRNDAMILPKGVDKGSAVIQLRERLGYRGKIVAIGDSENDISMFRVADIRVSVANALPMIKEISELILEKEDGEGVKEFLLKVLKGEIILIK</sequence>
<dbReference type="PANTHER" id="PTHR10000">
    <property type="entry name" value="PHOSPHOSERINE PHOSPHATASE"/>
    <property type="match status" value="1"/>
</dbReference>
<dbReference type="NCBIfam" id="TIGR01487">
    <property type="entry name" value="Pglycolate_arch"/>
    <property type="match status" value="1"/>
</dbReference>
<accession>A0A0U2VWY0</accession>
<evidence type="ECO:0000313" key="4">
    <source>
        <dbReference type="Proteomes" id="UP000060043"/>
    </source>
</evidence>
<dbReference type="RefSeq" id="WP_011276947.1">
    <property type="nucleotide sequence ID" value="NZ_BHWZ01000001.1"/>
</dbReference>